<evidence type="ECO:0000256" key="1">
    <source>
        <dbReference type="SAM" id="MobiDB-lite"/>
    </source>
</evidence>
<evidence type="ECO:0000313" key="2">
    <source>
        <dbReference type="EMBL" id="KAK4309371.1"/>
    </source>
</evidence>
<accession>A0AAE1PKG2</accession>
<protein>
    <submittedName>
        <fullName evidence="2">Uncharacterized protein</fullName>
    </submittedName>
</protein>
<feature type="compositionally biased region" description="Basic and acidic residues" evidence="1">
    <location>
        <begin position="1219"/>
        <end position="1237"/>
    </location>
</feature>
<sequence>MVHWRRRRGRGRRKTSVCTQKRTMKVGNDEVVISGDLNLADLRFMSSARVVIKSLEPSECLQYGVNIDGGDGLDPFPSQTIKDSEIQIQNEEPKVHQSTTVNYCKPPLPLGCIIMFIMANTKSGLLIEQIMEVLKLLFPFFRNSQSLSMTLNKTLTMRNFKQYYSFISRKDEDIVRLNLKKCKETKMKVTSVFDELSAKKRILRDSLSCPDLVDFLLQRKGDLHTWIVDPFDQVKLEKCAEPTKQNNIEVETKPVVKCKSLAITHLEENIAVENMSAAVISQQVVEKLDKTSVQSGIEQSILEVGRKCSVEGSDKTNVLSESEKNIQKVKSKDIVDISDKTSVQTESKKDLQKEGRKDIVEISESKQNMQKDGREGIVRMYETSVQSESKKNLQKVEKNYTLGISNKTSLQSESKQNMQKDGREDIVRIYETSVQSESKKNLQKEGKNDIVDISDKTSVQSESKKDLQKEGRKDIVEISEPKPVVKCKSLAITHLEENIAVENMSAAVISQQVVEKLDKTSVESGSEQSILEVGRKCSVEGSDKTNVLSESEKNMQKVKREDIVGISDKTSVQTESKKNMQKDEREDIVKISDKTSVQSKCKKNLQKVEKNYTLGIPNKTSIQSESKQNMQKDGREDIVRIYETSVQSESKKNLQKEGRKDIVEISKPMPVVNCKSLAITHLEENIAVKNMSTAVVEKLNKTNVQSGSDQSILEVGRKCSVEGSDKTNVLLESEKNIQKVKRKDIVDISDKTSVQTESKKNMQKDGREDIVKISDETCVQSESKKNLQKEGRKDIVEISKPMPVVNCKSLAITHLEENIAVENMSAAVISQQVVEKLDKTSVESGSEQSILEVGRKCSVEGSDKTNVLSESEKNMQKVKRKDIVGISDKTSVQTESKKNMQKNEREDIVKISDKTSVQSKCKKNLQKVEKNYTLGIPNKTSIQSESKQNMQKDGREDIVRIYETSVQSESKKNLQKEGRKDIVEMSDKTSVLTESKKNMQKDGREDIVRIYETSVQSESKKNLQKEGRKDIVEISKPMPVVNCKSLAITHLEENIAVKNMSTAVVEKLNKTSVQSGSDQSILEVGRKCSVEGSDKTNVLLESEKNIQKVKRKDIVDISDKTSVQTESKKNMQKDGREDIVKISDETCVQSESKKNLQKEGRKNIVDISDQTRVQSESKKDLQKEGKKDIVEISESKQNMQKDGREGIVRISDETSVQSESKKNLQNEGRKETVEGSDKTSMQSGSEQNVQSDGGDDIVRKENGLRKIVFHGNQAINSKEQLNTKQSGQSSTSAPLNDKVGVDLPAHYSASNGTSNTVYENINIDNSLPISQHLIGETVAEFGDVDTEISWPVAASQHRVRSMELENLGVENPRSRSPSQLRVPNASEDDVSTVALVNDNITENCYDSDIIITDVKPRAWELWFPSAAHSTFQTGASKSENISNLPVTEQSSGAFTNAPLATSVSSDAITKREKICSLLQVFAKRHDLHWQFSELLRLYKVLFAQPQFPIAKGHYLFSIAACNVCLYNVIDNPLRRSFMLLVQEELKSGSKHTNMVLNKLAFMDYYKGDN</sequence>
<feature type="region of interest" description="Disordered" evidence="1">
    <location>
        <begin position="1275"/>
        <end position="1297"/>
    </location>
</feature>
<feature type="compositionally biased region" description="Basic and acidic residues" evidence="1">
    <location>
        <begin position="1151"/>
        <end position="1164"/>
    </location>
</feature>
<feature type="compositionally biased region" description="Polar residues" evidence="1">
    <location>
        <begin position="1275"/>
        <end position="1294"/>
    </location>
</feature>
<feature type="region of interest" description="Disordered" evidence="1">
    <location>
        <begin position="437"/>
        <end position="470"/>
    </location>
</feature>
<dbReference type="EMBL" id="JAWZYT010001758">
    <property type="protein sequence ID" value="KAK4309371.1"/>
    <property type="molecule type" value="Genomic_DNA"/>
</dbReference>
<feature type="compositionally biased region" description="Basic and acidic residues" evidence="1">
    <location>
        <begin position="437"/>
        <end position="455"/>
    </location>
</feature>
<feature type="compositionally biased region" description="Polar residues" evidence="1">
    <location>
        <begin position="1238"/>
        <end position="1251"/>
    </location>
</feature>
<dbReference type="Proteomes" id="UP001292094">
    <property type="component" value="Unassembled WGS sequence"/>
</dbReference>
<feature type="compositionally biased region" description="Basic and acidic residues" evidence="1">
    <location>
        <begin position="1175"/>
        <end position="1212"/>
    </location>
</feature>
<name>A0AAE1PKG2_9EUCA</name>
<organism evidence="2 3">
    <name type="scientific">Petrolisthes manimaculis</name>
    <dbReference type="NCBI Taxonomy" id="1843537"/>
    <lineage>
        <taxon>Eukaryota</taxon>
        <taxon>Metazoa</taxon>
        <taxon>Ecdysozoa</taxon>
        <taxon>Arthropoda</taxon>
        <taxon>Crustacea</taxon>
        <taxon>Multicrustacea</taxon>
        <taxon>Malacostraca</taxon>
        <taxon>Eumalacostraca</taxon>
        <taxon>Eucarida</taxon>
        <taxon>Decapoda</taxon>
        <taxon>Pleocyemata</taxon>
        <taxon>Anomura</taxon>
        <taxon>Galatheoidea</taxon>
        <taxon>Porcellanidae</taxon>
        <taxon>Petrolisthes</taxon>
    </lineage>
</organism>
<keyword evidence="3" id="KW-1185">Reference proteome</keyword>
<evidence type="ECO:0000313" key="3">
    <source>
        <dbReference type="Proteomes" id="UP001292094"/>
    </source>
</evidence>
<reference evidence="2" key="1">
    <citation type="submission" date="2023-11" db="EMBL/GenBank/DDBJ databases">
        <title>Genome assemblies of two species of porcelain crab, Petrolisthes cinctipes and Petrolisthes manimaculis (Anomura: Porcellanidae).</title>
        <authorList>
            <person name="Angst P."/>
        </authorList>
    </citation>
    <scope>NUCLEOTIDE SEQUENCE</scope>
    <source>
        <strain evidence="2">PB745_02</strain>
        <tissue evidence="2">Gill</tissue>
    </source>
</reference>
<proteinExistence type="predicted"/>
<gene>
    <name evidence="2" type="ORF">Pmani_018988</name>
</gene>
<comment type="caution">
    <text evidence="2">The sequence shown here is derived from an EMBL/GenBank/DDBJ whole genome shotgun (WGS) entry which is preliminary data.</text>
</comment>
<feature type="region of interest" description="Disordered" evidence="1">
    <location>
        <begin position="1151"/>
        <end position="1257"/>
    </location>
</feature>